<evidence type="ECO:0000313" key="7">
    <source>
        <dbReference type="Proteomes" id="UP000554482"/>
    </source>
</evidence>
<keyword evidence="7" id="KW-1185">Reference proteome</keyword>
<dbReference type="InterPro" id="IPR052453">
    <property type="entry name" value="CONSTANS-like_ZF"/>
</dbReference>
<keyword evidence="2 3" id="KW-0539">Nucleus</keyword>
<accession>A0A7J6WS72</accession>
<proteinExistence type="predicted"/>
<comment type="subcellular location">
    <subcellularLocation>
        <location evidence="1 3">Nucleus</location>
    </subcellularLocation>
</comment>
<dbReference type="OrthoDB" id="153872at2759"/>
<feature type="compositionally biased region" description="Polar residues" evidence="4">
    <location>
        <begin position="1"/>
        <end position="12"/>
    </location>
</feature>
<protein>
    <submittedName>
        <fullName evidence="6">Zinc finger protein constans-like</fullName>
    </submittedName>
</protein>
<dbReference type="PANTHER" id="PTHR31874:SF41">
    <property type="entry name" value="CCT MOTIF FAMILY PROTEIN"/>
    <property type="match status" value="1"/>
</dbReference>
<organism evidence="6 7">
    <name type="scientific">Thalictrum thalictroides</name>
    <name type="common">Rue-anemone</name>
    <name type="synonym">Anemone thalictroides</name>
    <dbReference type="NCBI Taxonomy" id="46969"/>
    <lineage>
        <taxon>Eukaryota</taxon>
        <taxon>Viridiplantae</taxon>
        <taxon>Streptophyta</taxon>
        <taxon>Embryophyta</taxon>
        <taxon>Tracheophyta</taxon>
        <taxon>Spermatophyta</taxon>
        <taxon>Magnoliopsida</taxon>
        <taxon>Ranunculales</taxon>
        <taxon>Ranunculaceae</taxon>
        <taxon>Thalictroideae</taxon>
        <taxon>Thalictrum</taxon>
    </lineage>
</organism>
<dbReference type="InterPro" id="IPR010402">
    <property type="entry name" value="CCT_domain"/>
</dbReference>
<name>A0A7J6WS72_THATH</name>
<evidence type="ECO:0000256" key="3">
    <source>
        <dbReference type="PROSITE-ProRule" id="PRU00357"/>
    </source>
</evidence>
<dbReference type="Proteomes" id="UP000554482">
    <property type="component" value="Unassembled WGS sequence"/>
</dbReference>
<feature type="region of interest" description="Disordered" evidence="4">
    <location>
        <begin position="1"/>
        <end position="23"/>
    </location>
</feature>
<dbReference type="AlphaFoldDB" id="A0A7J6WS72"/>
<dbReference type="Pfam" id="PF06203">
    <property type="entry name" value="CCT"/>
    <property type="match status" value="1"/>
</dbReference>
<feature type="domain" description="CCT" evidence="5">
    <location>
        <begin position="182"/>
        <end position="224"/>
    </location>
</feature>
<dbReference type="GO" id="GO:0006355">
    <property type="term" value="P:regulation of DNA-templated transcription"/>
    <property type="evidence" value="ECO:0007669"/>
    <property type="project" value="TreeGrafter"/>
</dbReference>
<evidence type="ECO:0000313" key="6">
    <source>
        <dbReference type="EMBL" id="KAF5199305.1"/>
    </source>
</evidence>
<dbReference type="PROSITE" id="PS51017">
    <property type="entry name" value="CCT"/>
    <property type="match status" value="1"/>
</dbReference>
<evidence type="ECO:0000256" key="4">
    <source>
        <dbReference type="SAM" id="MobiDB-lite"/>
    </source>
</evidence>
<reference evidence="6 7" key="1">
    <citation type="submission" date="2020-06" db="EMBL/GenBank/DDBJ databases">
        <title>Transcriptomic and genomic resources for Thalictrum thalictroides and T. hernandezii: Facilitating candidate gene discovery in an emerging model plant lineage.</title>
        <authorList>
            <person name="Arias T."/>
            <person name="Riano-Pachon D.M."/>
            <person name="Di Stilio V.S."/>
        </authorList>
    </citation>
    <scope>NUCLEOTIDE SEQUENCE [LARGE SCALE GENOMIC DNA]</scope>
    <source>
        <strain evidence="7">cv. WT478/WT964</strain>
        <tissue evidence="6">Leaves</tissue>
    </source>
</reference>
<dbReference type="PANTHER" id="PTHR31874">
    <property type="entry name" value="CCT MOTIF FAMILY PROTEIN, EXPRESSED"/>
    <property type="match status" value="1"/>
</dbReference>
<sequence>MATRYNSSSSLRSPKMEEQQVPDTISSKLSMISAMDEIDIMDELDEIWGFNEDEESMVEDDICRVFGREFMDWDDILIEDGKLQLKDEYNENTEGELVPKKMINRSEWLEESNLTTRDFISGFWDEVEKCTSLNLNLSLNYQEVMEAWSDRGSLWAEDHSPLLFKNNYMGEVPVMQEDRTEREARVLRYKEKRQNRLFSKKIRYQVRKTNADQRPRLKGRFVKRV</sequence>
<evidence type="ECO:0000256" key="1">
    <source>
        <dbReference type="ARBA" id="ARBA00004123"/>
    </source>
</evidence>
<dbReference type="EMBL" id="JABWDY010012158">
    <property type="protein sequence ID" value="KAF5199305.1"/>
    <property type="molecule type" value="Genomic_DNA"/>
</dbReference>
<gene>
    <name evidence="6" type="ORF">FRX31_011107</name>
</gene>
<evidence type="ECO:0000256" key="2">
    <source>
        <dbReference type="ARBA" id="ARBA00023242"/>
    </source>
</evidence>
<comment type="caution">
    <text evidence="6">The sequence shown here is derived from an EMBL/GenBank/DDBJ whole genome shotgun (WGS) entry which is preliminary data.</text>
</comment>
<dbReference type="GO" id="GO:0005634">
    <property type="term" value="C:nucleus"/>
    <property type="evidence" value="ECO:0007669"/>
    <property type="project" value="UniProtKB-SubCell"/>
</dbReference>
<evidence type="ECO:0000259" key="5">
    <source>
        <dbReference type="PROSITE" id="PS51017"/>
    </source>
</evidence>